<dbReference type="InterPro" id="IPR021884">
    <property type="entry name" value="Ice-bd_prot"/>
</dbReference>
<protein>
    <submittedName>
        <fullName evidence="6">Ig-like domain-containing protein</fullName>
    </submittedName>
</protein>
<evidence type="ECO:0000256" key="2">
    <source>
        <dbReference type="ARBA" id="ARBA00022729"/>
    </source>
</evidence>
<dbReference type="OrthoDB" id="2082707at2"/>
<evidence type="ECO:0000313" key="6">
    <source>
        <dbReference type="EMBL" id="SER73764.1"/>
    </source>
</evidence>
<evidence type="ECO:0000256" key="1">
    <source>
        <dbReference type="ARBA" id="ARBA00005445"/>
    </source>
</evidence>
<reference evidence="7" key="1">
    <citation type="submission" date="2016-10" db="EMBL/GenBank/DDBJ databases">
        <authorList>
            <person name="Varghese N."/>
            <person name="Submissions S."/>
        </authorList>
    </citation>
    <scope>NUCLEOTIDE SEQUENCE [LARGE SCALE GENOMIC DNA]</scope>
    <source>
        <strain evidence="7">DSM 15719</strain>
    </source>
</reference>
<keyword evidence="7" id="KW-1185">Reference proteome</keyword>
<name>A0A1H9RM44_FLAFI</name>
<comment type="similarity">
    <text evidence="1">Belongs to the ice-binding protein family.</text>
</comment>
<dbReference type="InterPro" id="IPR014755">
    <property type="entry name" value="Cu-Rt/internalin_Ig-like"/>
</dbReference>
<feature type="region of interest" description="Disordered" evidence="3">
    <location>
        <begin position="26"/>
        <end position="49"/>
    </location>
</feature>
<accession>A0A1H9RM44</accession>
<dbReference type="RefSeq" id="WP_074724678.1">
    <property type="nucleotide sequence ID" value="NZ_CBCRVS010000025.1"/>
</dbReference>
<dbReference type="PROSITE" id="PS51257">
    <property type="entry name" value="PROKAR_LIPOPROTEIN"/>
    <property type="match status" value="1"/>
</dbReference>
<dbReference type="EMBL" id="FOFZ01000022">
    <property type="protein sequence ID" value="SER73764.1"/>
    <property type="molecule type" value="Genomic_DNA"/>
</dbReference>
<dbReference type="Proteomes" id="UP000183658">
    <property type="component" value="Unassembled WGS sequence"/>
</dbReference>
<evidence type="ECO:0000256" key="3">
    <source>
        <dbReference type="SAM" id="MobiDB-lite"/>
    </source>
</evidence>
<feature type="chain" id="PRO_5010169341" evidence="4">
    <location>
        <begin position="25"/>
        <end position="364"/>
    </location>
</feature>
<gene>
    <name evidence="6" type="ORF">SAMN05444355_12222</name>
</gene>
<sequence length="364" mass="36965">MKIKNLLSSCAIVMVVLFTGCSNDDNTQSTPAPTPAPTPTVTSTSPLNSDTNVARNKVVSVDFSIAMDASTINSTTFTVKQAGTTVLGAVSYSGTTAKFVPATVLAANTLYTATLTTGVKSADGKALSANKQWEFTTTANAAVGLAAVSLGSAGNYVILAKTTITNVPTSVITGDLGLSPAATSFITGLSLTDFTGYAKAAQVTGKVFAADMVTPTSSNLTTAVENMITAYNDAAGRPSPDVLNLGAGNIGGQILSPGLYKWTSSVTVPANITISGSADDVWIFQISGDLAMSAATKVTLVGGAKASNIFWQVAGKASFGSTSHFEGIILSKTGITFQTGASFNGRALAQTAVILDGNTVVQPQ</sequence>
<feature type="signal peptide" evidence="4">
    <location>
        <begin position="1"/>
        <end position="24"/>
    </location>
</feature>
<dbReference type="Pfam" id="PF13205">
    <property type="entry name" value="Big_5"/>
    <property type="match status" value="1"/>
</dbReference>
<organism evidence="6 7">
    <name type="scientific">Flavobacterium frigoris</name>
    <dbReference type="NCBI Taxonomy" id="229204"/>
    <lineage>
        <taxon>Bacteria</taxon>
        <taxon>Pseudomonadati</taxon>
        <taxon>Bacteroidota</taxon>
        <taxon>Flavobacteriia</taxon>
        <taxon>Flavobacteriales</taxon>
        <taxon>Flavobacteriaceae</taxon>
        <taxon>Flavobacterium</taxon>
    </lineage>
</organism>
<dbReference type="Pfam" id="PF11999">
    <property type="entry name" value="Ice_binding"/>
    <property type="match status" value="1"/>
</dbReference>
<feature type="domain" description="SbsA Ig-like" evidence="5">
    <location>
        <begin position="38"/>
        <end position="137"/>
    </location>
</feature>
<proteinExistence type="inferred from homology"/>
<keyword evidence="2 4" id="KW-0732">Signal</keyword>
<evidence type="ECO:0000313" key="7">
    <source>
        <dbReference type="Proteomes" id="UP000183658"/>
    </source>
</evidence>
<dbReference type="InterPro" id="IPR032812">
    <property type="entry name" value="SbsA_Ig"/>
</dbReference>
<evidence type="ECO:0000259" key="5">
    <source>
        <dbReference type="Pfam" id="PF13205"/>
    </source>
</evidence>
<dbReference type="Gene3D" id="2.60.40.1220">
    <property type="match status" value="1"/>
</dbReference>
<dbReference type="AlphaFoldDB" id="A0A1H9RM44"/>
<evidence type="ECO:0000256" key="4">
    <source>
        <dbReference type="SAM" id="SignalP"/>
    </source>
</evidence>